<protein>
    <submittedName>
        <fullName evidence="2">Uncharacterized protein</fullName>
    </submittedName>
</protein>
<organism evidence="2 3">
    <name type="scientific">Phytophthora megakarya</name>
    <dbReference type="NCBI Taxonomy" id="4795"/>
    <lineage>
        <taxon>Eukaryota</taxon>
        <taxon>Sar</taxon>
        <taxon>Stramenopiles</taxon>
        <taxon>Oomycota</taxon>
        <taxon>Peronosporomycetes</taxon>
        <taxon>Peronosporales</taxon>
        <taxon>Peronosporaceae</taxon>
        <taxon>Phytophthora</taxon>
    </lineage>
</organism>
<sequence length="122" mass="14046">MYVSCGVLIVGVLTQAWRMGNGDERLEGIAPGAVLSNALESVRKYAERRRSREEANLRRLREDNEEHLTKFINVEEIKAKKKLRRQKSRARSAIAAELREVESLVEQLRCSMKKSEAMEMEL</sequence>
<dbReference type="Proteomes" id="UP000198211">
    <property type="component" value="Unassembled WGS sequence"/>
</dbReference>
<gene>
    <name evidence="2" type="ORF">PHMEG_00027981</name>
</gene>
<proteinExistence type="predicted"/>
<dbReference type="EMBL" id="NBNE01007348">
    <property type="protein sequence ID" value="OWZ00759.1"/>
    <property type="molecule type" value="Genomic_DNA"/>
</dbReference>
<reference evidence="3" key="1">
    <citation type="submission" date="2017-03" db="EMBL/GenBank/DDBJ databases">
        <title>Phytopthora megakarya and P. palmivora, two closely related causual agents of cacao black pod achieved similar genome size and gene model numbers by different mechanisms.</title>
        <authorList>
            <person name="Ali S."/>
            <person name="Shao J."/>
            <person name="Larry D.J."/>
            <person name="Kronmiller B."/>
            <person name="Shen D."/>
            <person name="Strem M.D."/>
            <person name="Melnick R.L."/>
            <person name="Guiltinan M.J."/>
            <person name="Tyler B.M."/>
            <person name="Meinhardt L.W."/>
            <person name="Bailey B.A."/>
        </authorList>
    </citation>
    <scope>NUCLEOTIDE SEQUENCE [LARGE SCALE GENOMIC DNA]</scope>
    <source>
        <strain evidence="3">zdho120</strain>
    </source>
</reference>
<comment type="caution">
    <text evidence="2">The sequence shown here is derived from an EMBL/GenBank/DDBJ whole genome shotgun (WGS) entry which is preliminary data.</text>
</comment>
<dbReference type="AlphaFoldDB" id="A0A225V708"/>
<keyword evidence="3" id="KW-1185">Reference proteome</keyword>
<evidence type="ECO:0000256" key="1">
    <source>
        <dbReference type="SAM" id="Coils"/>
    </source>
</evidence>
<name>A0A225V708_9STRA</name>
<evidence type="ECO:0000313" key="2">
    <source>
        <dbReference type="EMBL" id="OWZ00759.1"/>
    </source>
</evidence>
<feature type="coiled-coil region" evidence="1">
    <location>
        <begin position="43"/>
        <end position="118"/>
    </location>
</feature>
<evidence type="ECO:0000313" key="3">
    <source>
        <dbReference type="Proteomes" id="UP000198211"/>
    </source>
</evidence>
<accession>A0A225V708</accession>
<keyword evidence="1" id="KW-0175">Coiled coil</keyword>